<keyword evidence="3" id="KW-1185">Reference proteome</keyword>
<organism evidence="2 3">
    <name type="scientific">Marixanthomonas spongiae</name>
    <dbReference type="NCBI Taxonomy" id="2174845"/>
    <lineage>
        <taxon>Bacteria</taxon>
        <taxon>Pseudomonadati</taxon>
        <taxon>Bacteroidota</taxon>
        <taxon>Flavobacteriia</taxon>
        <taxon>Flavobacteriales</taxon>
        <taxon>Flavobacteriaceae</taxon>
        <taxon>Marixanthomonas</taxon>
    </lineage>
</organism>
<keyword evidence="1" id="KW-1133">Transmembrane helix</keyword>
<keyword evidence="1" id="KW-0472">Membrane</keyword>
<dbReference type="RefSeq" id="WP_116694627.1">
    <property type="nucleotide sequence ID" value="NZ_QEHR01000006.1"/>
</dbReference>
<accession>A0A2U0HZ92</accession>
<evidence type="ECO:0000313" key="2">
    <source>
        <dbReference type="EMBL" id="PVW14139.1"/>
    </source>
</evidence>
<evidence type="ECO:0000256" key="1">
    <source>
        <dbReference type="SAM" id="Phobius"/>
    </source>
</evidence>
<dbReference type="AlphaFoldDB" id="A0A2U0HZ92"/>
<dbReference type="EMBL" id="QEHR01000006">
    <property type="protein sequence ID" value="PVW14139.1"/>
    <property type="molecule type" value="Genomic_DNA"/>
</dbReference>
<dbReference type="Proteomes" id="UP000245962">
    <property type="component" value="Unassembled WGS sequence"/>
</dbReference>
<gene>
    <name evidence="2" type="ORF">DDV96_10005</name>
</gene>
<evidence type="ECO:0008006" key="4">
    <source>
        <dbReference type="Google" id="ProtNLM"/>
    </source>
</evidence>
<name>A0A2U0HZ92_9FLAO</name>
<reference evidence="2 3" key="1">
    <citation type="submission" date="2018-04" db="EMBL/GenBank/DDBJ databases">
        <title>Marixanthomonas spongiae HN-E44 sp. nov., isolated from a marine sponge.</title>
        <authorList>
            <person name="Luo L."/>
            <person name="Zhuang L."/>
        </authorList>
    </citation>
    <scope>NUCLEOTIDE SEQUENCE [LARGE SCALE GENOMIC DNA]</scope>
    <source>
        <strain evidence="2 3">HN-E44</strain>
    </source>
</reference>
<comment type="caution">
    <text evidence="2">The sequence shown here is derived from an EMBL/GenBank/DDBJ whole genome shotgun (WGS) entry which is preliminary data.</text>
</comment>
<proteinExistence type="predicted"/>
<feature type="transmembrane region" description="Helical" evidence="1">
    <location>
        <begin position="27"/>
        <end position="46"/>
    </location>
</feature>
<sequence>MKTFFLILSIVFGATWLVGVLFFDFGVLFHLVFLAAVIFYILKMIWEELSRKHPYLKRRKKRKG</sequence>
<evidence type="ECO:0000313" key="3">
    <source>
        <dbReference type="Proteomes" id="UP000245962"/>
    </source>
</evidence>
<keyword evidence="1" id="KW-0812">Transmembrane</keyword>
<protein>
    <recommendedName>
        <fullName evidence="4">Lmo0937 family membrane protein</fullName>
    </recommendedName>
</protein>